<dbReference type="InterPro" id="IPR013815">
    <property type="entry name" value="ATP_grasp_subdomain_1"/>
</dbReference>
<proteinExistence type="predicted"/>
<dbReference type="Pfam" id="PF01326">
    <property type="entry name" value="PPDK_N"/>
    <property type="match status" value="1"/>
</dbReference>
<dbReference type="EMBL" id="DSXR01000037">
    <property type="protein sequence ID" value="HGS86519.1"/>
    <property type="molecule type" value="Genomic_DNA"/>
</dbReference>
<sequence>MAFTPTHTDRLINVVLALAQYPILSGRIRQQMRRELFSRGIIQPADFENEVRRLAILSQEREGLRNPVGEEPAEVWETRMSRIRDHLTDLRFSQHLTLEVLEHIISEVLSERGIDMVGLMLSLNPETAPLDLVFEQAMTIERLPPEERQKYEARLQETKVVLIRSLISDQLRYINIAKRWFTIDDLQQIRRHKIGPGRIGGKAAGMLLAHRILHQTNSLPPDTCLITPDSYYIGADVFYSFMSINNLFHWNDQKYKTEAEMRADYPQILHDFMEGDFRPDIAQRLEALLGGVGRQPLIVRSSSLLEDNFGTAFAGKYESVFLPNQGSPSENLRALTRAIARVYASTLNPNALLYRRARGLQDYDERMAVLIQVVQGERFGRYFLPHAAGVAFSRNLYRWAPQIRREEGFVRLVWGLGTRAVDRVGNDFPRLIALSHPLLRPSTDPKAIRRYSQQYVDLIDLEENTFKTLPVHEVLKGDYPVLRYLAQVEEDGYFTSLRSRYMGENQRLVLTFEELLRRTPFAERMRGLLHTLEHHYEAPVDVEFTLSVQEKDGAPELCITILQCRPQSQLQVTAAAALPADLDPQNIIFKTHFVVPEGTLERIDYVVFVPPEGYFALESLNQRSELARAISRLNGALENERFICVGPGRWGSSNPDLGVPIDYGDIYHTRALVELAGQGYGLPPEPSLGTHFFQDLLESQIYPLAIYLDQPGSIFRREFFYETPDRLNEWLEIPPELKKSLRLIRVADYRPGHHLEIVMSDEKGVAVAFLRADEENPLTRS</sequence>
<name>A0A7C4KY38_9CHLR</name>
<keyword evidence="2" id="KW-0670">Pyruvate</keyword>
<dbReference type="SUPFAM" id="SSF56059">
    <property type="entry name" value="Glutathione synthetase ATP-binding domain-like"/>
    <property type="match status" value="1"/>
</dbReference>
<dbReference type="InterPro" id="IPR002192">
    <property type="entry name" value="PPDK_AMP/ATP-bd"/>
</dbReference>
<dbReference type="AlphaFoldDB" id="A0A7C4KY38"/>
<organism evidence="2">
    <name type="scientific">Bellilinea caldifistulae</name>
    <dbReference type="NCBI Taxonomy" id="360411"/>
    <lineage>
        <taxon>Bacteria</taxon>
        <taxon>Bacillati</taxon>
        <taxon>Chloroflexota</taxon>
        <taxon>Anaerolineae</taxon>
        <taxon>Anaerolineales</taxon>
        <taxon>Anaerolineaceae</taxon>
        <taxon>Bellilinea</taxon>
    </lineage>
</organism>
<dbReference type="Gene3D" id="3.30.1490.20">
    <property type="entry name" value="ATP-grasp fold, A domain"/>
    <property type="match status" value="1"/>
</dbReference>
<gene>
    <name evidence="2" type="ORF">ENT17_02765</name>
</gene>
<evidence type="ECO:0000313" key="2">
    <source>
        <dbReference type="EMBL" id="HGS86519.1"/>
    </source>
</evidence>
<comment type="caution">
    <text evidence="2">The sequence shown here is derived from an EMBL/GenBank/DDBJ whole genome shotgun (WGS) entry which is preliminary data.</text>
</comment>
<dbReference type="GO" id="GO:0005524">
    <property type="term" value="F:ATP binding"/>
    <property type="evidence" value="ECO:0007669"/>
    <property type="project" value="InterPro"/>
</dbReference>
<accession>A0A7C4KY38</accession>
<protein>
    <submittedName>
        <fullName evidence="2">Phosphoenolpyruvate synthase</fullName>
    </submittedName>
</protein>
<dbReference type="GO" id="GO:0016301">
    <property type="term" value="F:kinase activity"/>
    <property type="evidence" value="ECO:0007669"/>
    <property type="project" value="InterPro"/>
</dbReference>
<evidence type="ECO:0000259" key="1">
    <source>
        <dbReference type="Pfam" id="PF01326"/>
    </source>
</evidence>
<reference evidence="2" key="1">
    <citation type="journal article" date="2020" name="mSystems">
        <title>Genome- and Community-Level Interaction Insights into Carbon Utilization and Element Cycling Functions of Hydrothermarchaeota in Hydrothermal Sediment.</title>
        <authorList>
            <person name="Zhou Z."/>
            <person name="Liu Y."/>
            <person name="Xu W."/>
            <person name="Pan J."/>
            <person name="Luo Z.H."/>
            <person name="Li M."/>
        </authorList>
    </citation>
    <scope>NUCLEOTIDE SEQUENCE [LARGE SCALE GENOMIC DNA]</scope>
    <source>
        <strain evidence="2">SpSt-556</strain>
    </source>
</reference>
<feature type="domain" description="Pyruvate phosphate dikinase AMP/ATP-binding" evidence="1">
    <location>
        <begin position="198"/>
        <end position="577"/>
    </location>
</feature>